<keyword evidence="1" id="KW-1133">Transmembrane helix</keyword>
<accession>A0A1N6M803</accession>
<evidence type="ECO:0000256" key="1">
    <source>
        <dbReference type="SAM" id="Phobius"/>
    </source>
</evidence>
<dbReference type="EMBL" id="FSSB01000019">
    <property type="protein sequence ID" value="SIO95490.1"/>
    <property type="molecule type" value="Genomic_DNA"/>
</dbReference>
<keyword evidence="1" id="KW-0812">Transmembrane</keyword>
<organism evidence="2 3">
    <name type="scientific">Vibrio spartinae</name>
    <dbReference type="NCBI Taxonomy" id="1918945"/>
    <lineage>
        <taxon>Bacteria</taxon>
        <taxon>Pseudomonadati</taxon>
        <taxon>Pseudomonadota</taxon>
        <taxon>Gammaproteobacteria</taxon>
        <taxon>Vibrionales</taxon>
        <taxon>Vibrionaceae</taxon>
        <taxon>Vibrio</taxon>
    </lineage>
</organism>
<dbReference type="RefSeq" id="WP_074373998.1">
    <property type="nucleotide sequence ID" value="NZ_AP024907.1"/>
</dbReference>
<proteinExistence type="predicted"/>
<sequence>MKTLKKFALFCVFCLGALVTVYQSWGVMLMAFPSIIWLHKPLDVIHKNKYIALLFWFVLFYINWLFATAAALTYFFIHVWHLHQQNIPLNDSSCTKRTPRRINPSTGLLMKNRHFDIAGNAYGWKND</sequence>
<evidence type="ECO:0000313" key="3">
    <source>
        <dbReference type="Proteomes" id="UP000184774"/>
    </source>
</evidence>
<keyword evidence="1" id="KW-0472">Membrane</keyword>
<gene>
    <name evidence="2" type="ORF">VSP9026_03235</name>
</gene>
<feature type="transmembrane region" description="Helical" evidence="1">
    <location>
        <begin position="50"/>
        <end position="77"/>
    </location>
</feature>
<dbReference type="Proteomes" id="UP000184774">
    <property type="component" value="Unassembled WGS sequence"/>
</dbReference>
<evidence type="ECO:0000313" key="2">
    <source>
        <dbReference type="EMBL" id="SIO95490.1"/>
    </source>
</evidence>
<name>A0A1N6M803_9VIBR</name>
<reference evidence="2 3" key="1">
    <citation type="submission" date="2016-12" db="EMBL/GenBank/DDBJ databases">
        <authorList>
            <person name="Song W.-J."/>
            <person name="Kurnit D.M."/>
        </authorList>
    </citation>
    <scope>NUCLEOTIDE SEQUENCE [LARGE SCALE GENOMIC DNA]</scope>
    <source>
        <strain evidence="2 3">CECT 9026</strain>
    </source>
</reference>
<dbReference type="OrthoDB" id="5877202at2"/>
<protein>
    <submittedName>
        <fullName evidence="2">Uncharacterized protein</fullName>
    </submittedName>
</protein>
<dbReference type="AlphaFoldDB" id="A0A1N6M803"/>